<dbReference type="NCBIfam" id="NF038076">
    <property type="entry name" value="fam_STM4015"/>
    <property type="match status" value="1"/>
</dbReference>
<sequence>MTVGDHLHELGGLPAFDFPTADSGGPARSADTLPAAGSVAWRIGISSYDPSESWAAAFAEFADAVDLTEVRAFIVGCWTDAYDRGPEEVFEALLAAKDRLPNLRALFVGDIVGEECEISWINQGQVTVLLEAFPELTEFRVRGGQELEFPAIRHERLHKLIVETGGLGAEVVRGIAASDLPALTHLDLWLGTSEYGGDADVADLAPILAGTRLPKLTHLALRNSEIQDDICVALASAPVVARLEVLDVSMGVLTDDGAAALLSGQPLSHLSFLDLHHNYLSTAMGERLTQTLEPAGVRLNLDPDDADEDEDEDEGTVWRFVAVSE</sequence>
<protein>
    <submittedName>
        <fullName evidence="1">Leucine-rich repeat domain-containing protein</fullName>
    </submittedName>
</protein>
<organism evidence="1 2">
    <name type="scientific">Nocardia colli</name>
    <dbReference type="NCBI Taxonomy" id="2545717"/>
    <lineage>
        <taxon>Bacteria</taxon>
        <taxon>Bacillati</taxon>
        <taxon>Actinomycetota</taxon>
        <taxon>Actinomycetes</taxon>
        <taxon>Mycobacteriales</taxon>
        <taxon>Nocardiaceae</taxon>
        <taxon>Nocardia</taxon>
    </lineage>
</organism>
<dbReference type="EMBL" id="VXLC01000015">
    <property type="protein sequence ID" value="KAA8885627.1"/>
    <property type="molecule type" value="Genomic_DNA"/>
</dbReference>
<evidence type="ECO:0000313" key="1">
    <source>
        <dbReference type="EMBL" id="KAA8885627.1"/>
    </source>
</evidence>
<dbReference type="OrthoDB" id="9781345at2"/>
<dbReference type="InterPro" id="IPR032675">
    <property type="entry name" value="LRR_dom_sf"/>
</dbReference>
<dbReference type="SUPFAM" id="SSF52047">
    <property type="entry name" value="RNI-like"/>
    <property type="match status" value="1"/>
</dbReference>
<dbReference type="Gene3D" id="3.80.10.10">
    <property type="entry name" value="Ribonuclease Inhibitor"/>
    <property type="match status" value="1"/>
</dbReference>
<name>A0A5N0E888_9NOCA</name>
<proteinExistence type="predicted"/>
<comment type="caution">
    <text evidence="1">The sequence shown here is derived from an EMBL/GenBank/DDBJ whole genome shotgun (WGS) entry which is preliminary data.</text>
</comment>
<keyword evidence="2" id="KW-1185">Reference proteome</keyword>
<dbReference type="AlphaFoldDB" id="A0A5N0E888"/>
<dbReference type="InterPro" id="IPR047722">
    <property type="entry name" value="STM4015-like"/>
</dbReference>
<dbReference type="RefSeq" id="WP_150405185.1">
    <property type="nucleotide sequence ID" value="NZ_VXLC01000015.1"/>
</dbReference>
<dbReference type="Proteomes" id="UP000323876">
    <property type="component" value="Unassembled WGS sequence"/>
</dbReference>
<accession>A0A5N0E888</accession>
<evidence type="ECO:0000313" key="2">
    <source>
        <dbReference type="Proteomes" id="UP000323876"/>
    </source>
</evidence>
<gene>
    <name evidence="1" type="ORF">F3087_28770</name>
</gene>
<reference evidence="1 2" key="1">
    <citation type="submission" date="2019-09" db="EMBL/GenBank/DDBJ databases">
        <authorList>
            <person name="Wang X."/>
        </authorList>
    </citation>
    <scope>NUCLEOTIDE SEQUENCE [LARGE SCALE GENOMIC DNA]</scope>
    <source>
        <strain evidence="1 2">CICC 11023</strain>
    </source>
</reference>